<reference evidence="9 10" key="1">
    <citation type="submission" date="2016-11" db="EMBL/GenBank/DDBJ databases">
        <title>Paenibacillus species isolates.</title>
        <authorList>
            <person name="Beno S.M."/>
        </authorList>
    </citation>
    <scope>NUCLEOTIDE SEQUENCE [LARGE SCALE GENOMIC DNA]</scope>
    <source>
        <strain evidence="9 10">FSL F4-0100</strain>
    </source>
</reference>
<evidence type="ECO:0000256" key="6">
    <source>
        <dbReference type="ARBA" id="ARBA00023136"/>
    </source>
</evidence>
<keyword evidence="4 7" id="KW-0812">Transmembrane</keyword>
<evidence type="ECO:0000256" key="7">
    <source>
        <dbReference type="RuleBase" id="RU363032"/>
    </source>
</evidence>
<evidence type="ECO:0000256" key="5">
    <source>
        <dbReference type="ARBA" id="ARBA00022989"/>
    </source>
</evidence>
<keyword evidence="6 7" id="KW-0472">Membrane</keyword>
<dbReference type="InterPro" id="IPR035906">
    <property type="entry name" value="MetI-like_sf"/>
</dbReference>
<dbReference type="PANTHER" id="PTHR43744">
    <property type="entry name" value="ABC TRANSPORTER PERMEASE PROTEIN MG189-RELATED-RELATED"/>
    <property type="match status" value="1"/>
</dbReference>
<feature type="transmembrane region" description="Helical" evidence="7">
    <location>
        <begin position="143"/>
        <end position="163"/>
    </location>
</feature>
<dbReference type="AlphaFoldDB" id="A0A1R1ATP5"/>
<evidence type="ECO:0000256" key="3">
    <source>
        <dbReference type="ARBA" id="ARBA00022475"/>
    </source>
</evidence>
<comment type="subcellular location">
    <subcellularLocation>
        <location evidence="1 7">Cell membrane</location>
        <topology evidence="1 7">Multi-pass membrane protein</topology>
    </subcellularLocation>
</comment>
<accession>A0A1R1ATP5</accession>
<evidence type="ECO:0000313" key="9">
    <source>
        <dbReference type="EMBL" id="OME88966.1"/>
    </source>
</evidence>
<comment type="caution">
    <text evidence="9">The sequence shown here is derived from an EMBL/GenBank/DDBJ whole genome shotgun (WGS) entry which is preliminary data.</text>
</comment>
<feature type="transmembrane region" description="Helical" evidence="7">
    <location>
        <begin position="112"/>
        <end position="131"/>
    </location>
</feature>
<dbReference type="GO" id="GO:0055085">
    <property type="term" value="P:transmembrane transport"/>
    <property type="evidence" value="ECO:0007669"/>
    <property type="project" value="InterPro"/>
</dbReference>
<feature type="transmembrane region" description="Helical" evidence="7">
    <location>
        <begin position="259"/>
        <end position="278"/>
    </location>
</feature>
<evidence type="ECO:0000256" key="1">
    <source>
        <dbReference type="ARBA" id="ARBA00004651"/>
    </source>
</evidence>
<keyword evidence="2 7" id="KW-0813">Transport</keyword>
<keyword evidence="5 7" id="KW-1133">Transmembrane helix</keyword>
<feature type="transmembrane region" description="Helical" evidence="7">
    <location>
        <begin position="80"/>
        <end position="100"/>
    </location>
</feature>
<evidence type="ECO:0000256" key="4">
    <source>
        <dbReference type="ARBA" id="ARBA00022692"/>
    </source>
</evidence>
<dbReference type="InterPro" id="IPR000515">
    <property type="entry name" value="MetI-like"/>
</dbReference>
<feature type="transmembrane region" description="Helical" evidence="7">
    <location>
        <begin position="184"/>
        <end position="206"/>
    </location>
</feature>
<feature type="domain" description="ABC transmembrane type-1" evidence="8">
    <location>
        <begin position="76"/>
        <end position="276"/>
    </location>
</feature>
<dbReference type="Proteomes" id="UP000187074">
    <property type="component" value="Unassembled WGS sequence"/>
</dbReference>
<dbReference type="Gene3D" id="1.10.3720.10">
    <property type="entry name" value="MetI-like"/>
    <property type="match status" value="1"/>
</dbReference>
<sequence length="293" mass="32869">MFHKRSLGESIFSVVNTCFMLLLCFVTLYPFLYVLFASLSDPAEIARFRGMLFFPTGFNLDAYKAVIDNPMILTGYRNTLFYVAGGTIINLFMTTLGAYALSRRNVYFNNSIMLIIVITMVFNGGLIPTFLLVNSLGMLDTPWALLLPGAISSFNLIIMRTAFQAVPVSLEESARIDGANDWIIMSRIIVPLSMPVIAVMVLWYAVGHWNSYFSALIYLRDRELFPLQLVLREILISNSTDSMTTDAAATDRLDIGITIKYATIIISTLPILCLYPFLQKYFVHGVLIGALKE</sequence>
<evidence type="ECO:0000256" key="2">
    <source>
        <dbReference type="ARBA" id="ARBA00022448"/>
    </source>
</evidence>
<dbReference type="PANTHER" id="PTHR43744:SF9">
    <property type="entry name" value="POLYGALACTURONAN_RHAMNOGALACTURONAN TRANSPORT SYSTEM PERMEASE PROTEIN YTCP"/>
    <property type="match status" value="1"/>
</dbReference>
<comment type="similarity">
    <text evidence="7">Belongs to the binding-protein-dependent transport system permease family.</text>
</comment>
<dbReference type="SUPFAM" id="SSF161098">
    <property type="entry name" value="MetI-like"/>
    <property type="match status" value="1"/>
</dbReference>
<organism evidence="9 10">
    <name type="scientific">Paenibacillus lautus</name>
    <name type="common">Bacillus lautus</name>
    <dbReference type="NCBI Taxonomy" id="1401"/>
    <lineage>
        <taxon>Bacteria</taxon>
        <taxon>Bacillati</taxon>
        <taxon>Bacillota</taxon>
        <taxon>Bacilli</taxon>
        <taxon>Bacillales</taxon>
        <taxon>Paenibacillaceae</taxon>
        <taxon>Paenibacillus</taxon>
    </lineage>
</organism>
<evidence type="ECO:0000313" key="10">
    <source>
        <dbReference type="Proteomes" id="UP000187074"/>
    </source>
</evidence>
<keyword evidence="3" id="KW-1003">Cell membrane</keyword>
<dbReference type="CDD" id="cd06261">
    <property type="entry name" value="TM_PBP2"/>
    <property type="match status" value="1"/>
</dbReference>
<feature type="transmembrane region" description="Helical" evidence="7">
    <location>
        <begin position="12"/>
        <end position="32"/>
    </location>
</feature>
<dbReference type="EMBL" id="MRTF01000012">
    <property type="protein sequence ID" value="OME88966.1"/>
    <property type="molecule type" value="Genomic_DNA"/>
</dbReference>
<dbReference type="GO" id="GO:0005886">
    <property type="term" value="C:plasma membrane"/>
    <property type="evidence" value="ECO:0007669"/>
    <property type="project" value="UniProtKB-SubCell"/>
</dbReference>
<dbReference type="STRING" id="1401.BK123_28860"/>
<evidence type="ECO:0000259" key="8">
    <source>
        <dbReference type="PROSITE" id="PS50928"/>
    </source>
</evidence>
<gene>
    <name evidence="9" type="ORF">BK123_28860</name>
</gene>
<protein>
    <submittedName>
        <fullName evidence="9">Sugar ABC transporter permease</fullName>
    </submittedName>
</protein>
<name>A0A1R1ATP5_PAELA</name>
<proteinExistence type="inferred from homology"/>
<dbReference type="PROSITE" id="PS50928">
    <property type="entry name" value="ABC_TM1"/>
    <property type="match status" value="1"/>
</dbReference>
<dbReference type="OrthoDB" id="9810086at2"/>
<dbReference type="RefSeq" id="WP_076325790.1">
    <property type="nucleotide sequence ID" value="NZ_JBCMZZ010000013.1"/>
</dbReference>
<dbReference type="Pfam" id="PF00528">
    <property type="entry name" value="BPD_transp_1"/>
    <property type="match status" value="1"/>
</dbReference>